<evidence type="ECO:0000313" key="2">
    <source>
        <dbReference type="Proteomes" id="UP000230423"/>
    </source>
</evidence>
<dbReference type="PANTHER" id="PTHR47411:SF3">
    <property type="entry name" value="I-BETA-1,3-N-ACETYLGLUCOSAMINYLTRANSFERASE"/>
    <property type="match status" value="1"/>
</dbReference>
<dbReference type="EMBL" id="KZ345035">
    <property type="protein sequence ID" value="PIO76705.1"/>
    <property type="molecule type" value="Genomic_DNA"/>
</dbReference>
<accession>A0A2G9V2J1</accession>
<dbReference type="AlphaFoldDB" id="A0A2G9V2J1"/>
<organism evidence="1 2">
    <name type="scientific">Teladorsagia circumcincta</name>
    <name type="common">Brown stomach worm</name>
    <name type="synonym">Ostertagia circumcincta</name>
    <dbReference type="NCBI Taxonomy" id="45464"/>
    <lineage>
        <taxon>Eukaryota</taxon>
        <taxon>Metazoa</taxon>
        <taxon>Ecdysozoa</taxon>
        <taxon>Nematoda</taxon>
        <taxon>Chromadorea</taxon>
        <taxon>Rhabditida</taxon>
        <taxon>Rhabditina</taxon>
        <taxon>Rhabditomorpha</taxon>
        <taxon>Strongyloidea</taxon>
        <taxon>Trichostrongylidae</taxon>
        <taxon>Teladorsagia</taxon>
    </lineage>
</organism>
<proteinExistence type="predicted"/>
<sequence length="173" mass="20040">MFTDFDRITQILHVSADVLDQRVVQQVTNWNGPVSMTIVLRSIQQYRCVITFLKKIRKESTLVAHHLRAHIIFAERLSTNCTIPSMLPVSSIDFDCEDREATIDQIARYPVNLARNVARMFSSSKYIIITDYEHLFSEGFEAKVRSVASRRLAERPQTMLAYRIFEVDDNVEV</sequence>
<protein>
    <submittedName>
        <fullName evidence="1">Uncharacterized protein</fullName>
    </submittedName>
</protein>
<gene>
    <name evidence="1" type="ORF">TELCIR_01221</name>
</gene>
<dbReference type="Pfam" id="PF13896">
    <property type="entry name" value="Glyco_transf_49"/>
    <property type="match status" value="1"/>
</dbReference>
<keyword evidence="2" id="KW-1185">Reference proteome</keyword>
<dbReference type="PANTHER" id="PTHR47411">
    <property type="entry name" value="B3GNT1, BETA-1,3-N-ACETYLGUCOSAMINYLTRANSFERASE 1, HOMOLOG"/>
    <property type="match status" value="1"/>
</dbReference>
<reference evidence="1 2" key="1">
    <citation type="submission" date="2015-09" db="EMBL/GenBank/DDBJ databases">
        <title>Draft genome of the parasitic nematode Teladorsagia circumcincta isolate WARC Sus (inbred).</title>
        <authorList>
            <person name="Mitreva M."/>
        </authorList>
    </citation>
    <scope>NUCLEOTIDE SEQUENCE [LARGE SCALE GENOMIC DNA]</scope>
    <source>
        <strain evidence="1 2">S</strain>
    </source>
</reference>
<dbReference type="Proteomes" id="UP000230423">
    <property type="component" value="Unassembled WGS sequence"/>
</dbReference>
<evidence type="ECO:0000313" key="1">
    <source>
        <dbReference type="EMBL" id="PIO76705.1"/>
    </source>
</evidence>
<dbReference type="OrthoDB" id="9974378at2759"/>
<name>A0A2G9V2J1_TELCI</name>